<dbReference type="InterPro" id="IPR016166">
    <property type="entry name" value="FAD-bd_PCMH"/>
</dbReference>
<dbReference type="OrthoDB" id="415825at2759"/>
<keyword evidence="5" id="KW-0274">FAD</keyword>
<evidence type="ECO:0000256" key="5">
    <source>
        <dbReference type="ARBA" id="ARBA00022827"/>
    </source>
</evidence>
<dbReference type="EMBL" id="JADCNM010000010">
    <property type="protein sequence ID" value="KAG0464580.1"/>
    <property type="molecule type" value="Genomic_DNA"/>
</dbReference>
<feature type="domain" description="FAD-binding PCMH-type" evidence="7">
    <location>
        <begin position="40"/>
        <end position="215"/>
    </location>
</feature>
<keyword evidence="4" id="KW-0285">Flavoprotein</keyword>
<dbReference type="InterPro" id="IPR006094">
    <property type="entry name" value="Oxid_FAD_bind_N"/>
</dbReference>
<dbReference type="InterPro" id="IPR015345">
    <property type="entry name" value="Cytokinin_DH_FAD/cytokin-bd"/>
</dbReference>
<evidence type="ECO:0000256" key="6">
    <source>
        <dbReference type="ARBA" id="ARBA00023002"/>
    </source>
</evidence>
<protein>
    <recommendedName>
        <fullName evidence="3">cytokinin dehydrogenase</fullName>
        <ecNumber evidence="3">1.5.99.12</ecNumber>
    </recommendedName>
</protein>
<dbReference type="EC" id="1.5.99.12" evidence="3"/>
<dbReference type="InterPro" id="IPR016169">
    <property type="entry name" value="FAD-bd_PCMH_sub2"/>
</dbReference>
<dbReference type="InterPro" id="IPR016167">
    <property type="entry name" value="FAD-bd_PCMH_sub1"/>
</dbReference>
<dbReference type="Proteomes" id="UP000639772">
    <property type="component" value="Chromosome 10"/>
</dbReference>
<comment type="cofactor">
    <cofactor evidence="1">
        <name>FAD</name>
        <dbReference type="ChEBI" id="CHEBI:57692"/>
    </cofactor>
</comment>
<dbReference type="InterPro" id="IPR016164">
    <property type="entry name" value="FAD-linked_Oxase-like_C"/>
</dbReference>
<dbReference type="GO" id="GO:0019139">
    <property type="term" value="F:cytokinin dehydrogenase activity"/>
    <property type="evidence" value="ECO:0007669"/>
    <property type="project" value="UniProtKB-EC"/>
</dbReference>
<dbReference type="PANTHER" id="PTHR13878">
    <property type="entry name" value="GULONOLACTONE OXIDASE"/>
    <property type="match status" value="1"/>
</dbReference>
<evidence type="ECO:0000256" key="1">
    <source>
        <dbReference type="ARBA" id="ARBA00001974"/>
    </source>
</evidence>
<dbReference type="Pfam" id="PF09265">
    <property type="entry name" value="Cytokin-bind"/>
    <property type="match status" value="1"/>
</dbReference>
<dbReference type="InterPro" id="IPR036318">
    <property type="entry name" value="FAD-bd_PCMH-like_sf"/>
</dbReference>
<evidence type="ECO:0000313" key="8">
    <source>
        <dbReference type="EMBL" id="KAG0464580.1"/>
    </source>
</evidence>
<comment type="similarity">
    <text evidence="2">Belongs to the oxygen-dependent FAD-linked oxidoreductase family.</text>
</comment>
<dbReference type="PROSITE" id="PS51387">
    <property type="entry name" value="FAD_PCMH"/>
    <property type="match status" value="1"/>
</dbReference>
<dbReference type="Gene3D" id="3.30.43.10">
    <property type="entry name" value="Uridine Diphospho-n-acetylenolpyruvylglucosamine Reductase, domain 2"/>
    <property type="match status" value="1"/>
</dbReference>
<keyword evidence="6" id="KW-0560">Oxidoreductase</keyword>
<dbReference type="GO" id="GO:0009690">
    <property type="term" value="P:cytokinin metabolic process"/>
    <property type="evidence" value="ECO:0007669"/>
    <property type="project" value="InterPro"/>
</dbReference>
<dbReference type="GO" id="GO:0071949">
    <property type="term" value="F:FAD binding"/>
    <property type="evidence" value="ECO:0007669"/>
    <property type="project" value="InterPro"/>
</dbReference>
<dbReference type="SUPFAM" id="SSF55103">
    <property type="entry name" value="FAD-linked oxidases, C-terminal domain"/>
    <property type="match status" value="1"/>
</dbReference>
<evidence type="ECO:0000256" key="3">
    <source>
        <dbReference type="ARBA" id="ARBA00011928"/>
    </source>
</evidence>
<dbReference type="InterPro" id="IPR050432">
    <property type="entry name" value="FAD-linked_Oxidoreductases_BP"/>
</dbReference>
<dbReference type="PANTHER" id="PTHR13878:SF112">
    <property type="entry name" value="CYTOKININ DEHYDROGENASE 7"/>
    <property type="match status" value="1"/>
</dbReference>
<accession>A0A835Q5H8</accession>
<reference evidence="8 9" key="1">
    <citation type="journal article" date="2020" name="Nat. Food">
        <title>A phased Vanilla planifolia genome enables genetic improvement of flavour and production.</title>
        <authorList>
            <person name="Hasing T."/>
            <person name="Tang H."/>
            <person name="Brym M."/>
            <person name="Khazi F."/>
            <person name="Huang T."/>
            <person name="Chambers A.H."/>
        </authorList>
    </citation>
    <scope>NUCLEOTIDE SEQUENCE [LARGE SCALE GENOMIC DNA]</scope>
    <source>
        <tissue evidence="8">Leaf</tissue>
    </source>
</reference>
<gene>
    <name evidence="8" type="ORF">HPP92_018744</name>
</gene>
<evidence type="ECO:0000256" key="4">
    <source>
        <dbReference type="ARBA" id="ARBA00022630"/>
    </source>
</evidence>
<dbReference type="InterPro" id="IPR016170">
    <property type="entry name" value="Cytok_DH_C_sf"/>
</dbReference>
<evidence type="ECO:0000313" key="9">
    <source>
        <dbReference type="Proteomes" id="UP000639772"/>
    </source>
</evidence>
<dbReference type="Gene3D" id="3.30.465.10">
    <property type="match status" value="1"/>
</dbReference>
<dbReference type="Pfam" id="PF01565">
    <property type="entry name" value="FAD_binding_4"/>
    <property type="match status" value="1"/>
</dbReference>
<dbReference type="Gene3D" id="3.40.462.10">
    <property type="entry name" value="FAD-linked oxidases, C-terminal domain"/>
    <property type="match status" value="1"/>
</dbReference>
<organism evidence="8 9">
    <name type="scientific">Vanilla planifolia</name>
    <name type="common">Vanilla</name>
    <dbReference type="NCBI Taxonomy" id="51239"/>
    <lineage>
        <taxon>Eukaryota</taxon>
        <taxon>Viridiplantae</taxon>
        <taxon>Streptophyta</taxon>
        <taxon>Embryophyta</taxon>
        <taxon>Tracheophyta</taxon>
        <taxon>Spermatophyta</taxon>
        <taxon>Magnoliopsida</taxon>
        <taxon>Liliopsida</taxon>
        <taxon>Asparagales</taxon>
        <taxon>Orchidaceae</taxon>
        <taxon>Vanilloideae</taxon>
        <taxon>Vanilleae</taxon>
        <taxon>Vanilla</taxon>
    </lineage>
</organism>
<evidence type="ECO:0000256" key="2">
    <source>
        <dbReference type="ARBA" id="ARBA00005466"/>
    </source>
</evidence>
<name>A0A835Q5H8_VANPL</name>
<evidence type="ECO:0000259" key="7">
    <source>
        <dbReference type="PROSITE" id="PS51387"/>
    </source>
</evidence>
<dbReference type="SUPFAM" id="SSF56176">
    <property type="entry name" value="FAD-binding/transporter-associated domain-like"/>
    <property type="match status" value="1"/>
</dbReference>
<proteinExistence type="inferred from homology"/>
<comment type="caution">
    <text evidence="8">The sequence shown here is derived from an EMBL/GenBank/DDBJ whole genome shotgun (WGS) entry which is preliminary data.</text>
</comment>
<sequence>MIAYVENQPSHPSTTPATVISDYDSITMREAFGCDFGGTIRTLPVTVVHPSTADEVASAVRFASENGLVIAARGNGHSVNGQAGAAGGVVLDMRALAGAIRLVNGPNGVCADVSAGMLWEEVLEWAVAQHRRTLPSWTDYLGLTVGGTLSNAGISGQAFRHGPQVANVVELEVVSGDGVRRVCSPEFGADLFFAVLGGLGQFGVITRVKIPLLPAPDMVNWIRVVYIDFARYASDGETLVRLVGPGSLDYVEGFAFVNSDDPFNGYGLVPFDQVRCPFDQDRIPPGAGPILYCLELALHFDHGEHNIIEQTDAKLRLFPEDGEDTTLIGLRQGPGVYAHVSYVEFLSRVKRLESEARANGSWYTPHPWLNLFVSAADIVDFDREVFRKILYRGIGGPMLVYPMLRSKWDERMSVVVPRGEVFYLVALLRFALPSPAGPSLEEMAKENREVVDRCRSAGFDFKLYMPNYQTKEEWSDHFGETGWCRFVDRKARFDPLAMFSPGQRIFPRQEKEAAPAAAGDDAD</sequence>
<dbReference type="AlphaFoldDB" id="A0A835Q5H8"/>